<keyword evidence="18" id="KW-1185">Reference proteome</keyword>
<dbReference type="Pfam" id="PF13361">
    <property type="entry name" value="UvrD_C"/>
    <property type="match status" value="1"/>
</dbReference>
<evidence type="ECO:0000256" key="7">
    <source>
        <dbReference type="ARBA" id="ARBA00022840"/>
    </source>
</evidence>
<protein>
    <recommendedName>
        <fullName evidence="13">ATP-dependent helicase/nuclease subunit A</fullName>
        <ecNumber evidence="13">3.1.-.-</ecNumber>
        <ecNumber evidence="13">5.6.2.4</ecNumber>
    </recommendedName>
    <alternativeName>
        <fullName evidence="13">ATP-dependent helicase/nuclease AddA</fullName>
    </alternativeName>
    <alternativeName>
        <fullName evidence="13">DNA 3'-5' helicase AddA</fullName>
    </alternativeName>
</protein>
<dbReference type="GO" id="GO:0043138">
    <property type="term" value="F:3'-5' DNA helicase activity"/>
    <property type="evidence" value="ECO:0007669"/>
    <property type="project" value="UniProtKB-UniRule"/>
</dbReference>
<evidence type="ECO:0000256" key="8">
    <source>
        <dbReference type="ARBA" id="ARBA00023125"/>
    </source>
</evidence>
<evidence type="ECO:0000256" key="6">
    <source>
        <dbReference type="ARBA" id="ARBA00022839"/>
    </source>
</evidence>
<keyword evidence="4 13" id="KW-0378">Hydrolase</keyword>
<comment type="subunit">
    <text evidence="13">Heterodimer of AddA and AddB/RexB.</text>
</comment>
<keyword evidence="2 13" id="KW-0547">Nucleotide-binding</keyword>
<comment type="catalytic activity">
    <reaction evidence="12 13">
        <text>ATP + H2O = ADP + phosphate + H(+)</text>
        <dbReference type="Rhea" id="RHEA:13065"/>
        <dbReference type="ChEBI" id="CHEBI:15377"/>
        <dbReference type="ChEBI" id="CHEBI:15378"/>
        <dbReference type="ChEBI" id="CHEBI:30616"/>
        <dbReference type="ChEBI" id="CHEBI:43474"/>
        <dbReference type="ChEBI" id="CHEBI:456216"/>
        <dbReference type="EC" id="5.6.2.4"/>
    </reaction>
</comment>
<dbReference type="GO" id="GO:0033202">
    <property type="term" value="C:DNA helicase complex"/>
    <property type="evidence" value="ECO:0007669"/>
    <property type="project" value="TreeGrafter"/>
</dbReference>
<organism evidence="17 18">
    <name type="scientific">Clostridium liquoris</name>
    <dbReference type="NCBI Taxonomy" id="1289519"/>
    <lineage>
        <taxon>Bacteria</taxon>
        <taxon>Bacillati</taxon>
        <taxon>Bacillota</taxon>
        <taxon>Clostridia</taxon>
        <taxon>Eubacteriales</taxon>
        <taxon>Clostridiaceae</taxon>
        <taxon>Clostridium</taxon>
    </lineage>
</organism>
<reference evidence="17 18" key="1">
    <citation type="submission" date="2018-03" db="EMBL/GenBank/DDBJ databases">
        <title>Genome sequence of Clostridium liquoris DSM 100320.</title>
        <authorList>
            <person name="Poehlein A."/>
            <person name="Daniel R."/>
        </authorList>
    </citation>
    <scope>NUCLEOTIDE SEQUENCE [LARGE SCALE GENOMIC DNA]</scope>
    <source>
        <strain evidence="17 18">DSM 100320</strain>
    </source>
</reference>
<gene>
    <name evidence="13 17" type="primary">addA</name>
    <name evidence="17" type="ORF">CLLI_17200</name>
</gene>
<keyword evidence="6 13" id="KW-0269">Exonuclease</keyword>
<dbReference type="InterPro" id="IPR000212">
    <property type="entry name" value="DNA_helicase_UvrD/REP"/>
</dbReference>
<evidence type="ECO:0000256" key="2">
    <source>
        <dbReference type="ARBA" id="ARBA00022741"/>
    </source>
</evidence>
<dbReference type="GO" id="GO:0003690">
    <property type="term" value="F:double-stranded DNA binding"/>
    <property type="evidence" value="ECO:0007669"/>
    <property type="project" value="UniProtKB-UniRule"/>
</dbReference>
<dbReference type="NCBIfam" id="TIGR02785">
    <property type="entry name" value="addA_Gpos"/>
    <property type="match status" value="1"/>
</dbReference>
<feature type="domain" description="UvrD-like helicase ATP-binding" evidence="15">
    <location>
        <begin position="4"/>
        <end position="483"/>
    </location>
</feature>
<dbReference type="EMBL" id="PVXO01000047">
    <property type="protein sequence ID" value="PRR78293.1"/>
    <property type="molecule type" value="Genomic_DNA"/>
</dbReference>
<keyword evidence="10 13" id="KW-0413">Isomerase</keyword>
<keyword evidence="9 13" id="KW-0234">DNA repair</keyword>
<evidence type="ECO:0000313" key="17">
    <source>
        <dbReference type="EMBL" id="PRR78293.1"/>
    </source>
</evidence>
<evidence type="ECO:0000256" key="14">
    <source>
        <dbReference type="PROSITE-ProRule" id="PRU00560"/>
    </source>
</evidence>
<sequence length="1259" mass="146305">MADMKWTKEQEDAIYTKDCNLLVAAAAGSGKTAVLVQRIIEKTMDMDNPIDIDKLLVVTFTNAAASEMKERIGEAISKELDKNPDSKTLQRQLVLLNKANITTIHSFCLQVIRNNFHIIDIDPSFRVGDSTETVLLKQEALEELFEEKYEEDNCKEEFLQLVDSYGGRDDRKVLDIVESLYSFSQSLPWPEKWLFEVAESFNVGEDFKFEDSIWAKIILEDVKIELSGLKTKMERALKILEETDGLEQYIEVFKGDLQVVSGIANSSSWQELNRQIMDFNFGTLPRKRVAESIKGIKDKALDIRKKVKEKIEKIKEDIFVGSDNVGERLKKLYPRMKCLSQLVMEFNSIYKNKKREKNIIDFNDIEHFALEILTDFNSKGEIIPSAIAIEYRKKFQEILVDEYQDSNLVQEVILNAVSRQPNIVLEEERLNRPNMFMVGDVKQSIYRFRQAKPELFLEKYNSYSEEEGSTNRKIKLFKNFRSRKEIIDGVNFIFGQIMCKNIGELDYDKGEKLNPGAEFPIPEEHINYAGPIEMHLMEKNNTGNGDMSSYEEDDKGIFFEEQEQPDNIQLEGAMVAKIIKNLIEGEKPFKVVDKNTGSYRNIQYRDIVILMRATAQMAPIFMEELNNRGIPVFADTSSGYFETTEIKTILSLLQIIDNPRQDIPLLATLRSPIFSFTPEEIIDIRLVNRETSIYEGLKKIDREDLCTEEETNYIKTLNGGLIKKVKDFLNKLEQWREKSLHMNIDGFIWHLYTDTGYYGFVGAMPGGVQRQANLRVLFERAKQYENTSYRGLFNFISFINKLKNSSGDMGSAKILGENEDVVRIMSIHKSKGLEFPVVIVAATGKNFNMQDMRKSILYHQQLGLGPDYVDLEKRISYPTIIKQVIKRKIKLETLSEEMRILYVAFTRAKEKLIITGMVNNLDDSIDKWCHIGMEEGDKIPEYALMEGKNYLDWIVPAISRHRQGLDLRKRAGIINPCEKIILDESKWKIKLWNKNELIEGNKVEKEEIDILKELESLQFTSHESKYKDELEKRLNWKYKYIESCSIPAKFSVSELKRRFSPVDNENSQPIISASLLKKPLFLENEKRFTSAERGILMHLVMQHVDMDKTSSIEEINSQINYMVVNEFLTEEQAKVIKVNKILNFFKSSLGERVKKSILVKRETPFYIEMKSTDIYKDLQEHIYGDEKVLLQGVIDLYFEEEDGLVLVDYKTDYVENIEDIKKKYSIQLEYYSEALERITGKKVKERYLYLFHIDNFLQI</sequence>
<evidence type="ECO:0000256" key="10">
    <source>
        <dbReference type="ARBA" id="ARBA00023235"/>
    </source>
</evidence>
<evidence type="ECO:0000313" key="18">
    <source>
        <dbReference type="Proteomes" id="UP000239706"/>
    </source>
</evidence>
<keyword evidence="3 13" id="KW-0227">DNA damage</keyword>
<dbReference type="GO" id="GO:0005829">
    <property type="term" value="C:cytosol"/>
    <property type="evidence" value="ECO:0007669"/>
    <property type="project" value="TreeGrafter"/>
</dbReference>
<dbReference type="GO" id="GO:0000724">
    <property type="term" value="P:double-strand break repair via homologous recombination"/>
    <property type="evidence" value="ECO:0007669"/>
    <property type="project" value="UniProtKB-UniRule"/>
</dbReference>
<dbReference type="OrthoDB" id="9810135at2"/>
<proteinExistence type="inferred from homology"/>
<dbReference type="Proteomes" id="UP000239706">
    <property type="component" value="Unassembled WGS sequence"/>
</dbReference>
<dbReference type="PANTHER" id="PTHR11070:SF48">
    <property type="entry name" value="ATP-DEPENDENT HELICASE_NUCLEASE SUBUNIT A"/>
    <property type="match status" value="1"/>
</dbReference>
<dbReference type="InterPro" id="IPR014016">
    <property type="entry name" value="UvrD-like_ATP-bd"/>
</dbReference>
<dbReference type="FunFam" id="3.40.50.300:FF:001236">
    <property type="entry name" value="ATP-dependent helicase/nuclease subunit A"/>
    <property type="match status" value="1"/>
</dbReference>
<evidence type="ECO:0000259" key="16">
    <source>
        <dbReference type="PROSITE" id="PS51217"/>
    </source>
</evidence>
<comment type="cofactor">
    <cofactor evidence="13">
        <name>Mg(2+)</name>
        <dbReference type="ChEBI" id="CHEBI:18420"/>
    </cofactor>
</comment>
<comment type="catalytic activity">
    <reaction evidence="11 13">
        <text>Couples ATP hydrolysis with the unwinding of duplex DNA by translocating in the 3'-5' direction.</text>
        <dbReference type="EC" id="5.6.2.4"/>
    </reaction>
</comment>
<evidence type="ECO:0000256" key="11">
    <source>
        <dbReference type="ARBA" id="ARBA00034617"/>
    </source>
</evidence>
<dbReference type="Pfam" id="PF12705">
    <property type="entry name" value="PDDEXK_1"/>
    <property type="match status" value="1"/>
</dbReference>
<dbReference type="GO" id="GO:0008408">
    <property type="term" value="F:3'-5' exonuclease activity"/>
    <property type="evidence" value="ECO:0007669"/>
    <property type="project" value="UniProtKB-UniRule"/>
</dbReference>
<dbReference type="SUPFAM" id="SSF52980">
    <property type="entry name" value="Restriction endonuclease-like"/>
    <property type="match status" value="1"/>
</dbReference>
<dbReference type="InterPro" id="IPR011604">
    <property type="entry name" value="PDDEXK-like_dom_sf"/>
</dbReference>
<dbReference type="PANTHER" id="PTHR11070">
    <property type="entry name" value="UVRD / RECB / PCRA DNA HELICASE FAMILY MEMBER"/>
    <property type="match status" value="1"/>
</dbReference>
<dbReference type="InterPro" id="IPR027417">
    <property type="entry name" value="P-loop_NTPase"/>
</dbReference>
<comment type="caution">
    <text evidence="17">The sequence shown here is derived from an EMBL/GenBank/DDBJ whole genome shotgun (WGS) entry which is preliminary data.</text>
</comment>
<evidence type="ECO:0000256" key="4">
    <source>
        <dbReference type="ARBA" id="ARBA00022801"/>
    </source>
</evidence>
<feature type="domain" description="UvrD-like helicase C-terminal" evidence="16">
    <location>
        <begin position="516"/>
        <end position="832"/>
    </location>
</feature>
<evidence type="ECO:0000256" key="5">
    <source>
        <dbReference type="ARBA" id="ARBA00022806"/>
    </source>
</evidence>
<dbReference type="InterPro" id="IPR038726">
    <property type="entry name" value="PDDEXK_AddAB-type"/>
</dbReference>
<evidence type="ECO:0000256" key="13">
    <source>
        <dbReference type="HAMAP-Rule" id="MF_01451"/>
    </source>
</evidence>
<keyword evidence="8 13" id="KW-0238">DNA-binding</keyword>
<dbReference type="GO" id="GO:0016887">
    <property type="term" value="F:ATP hydrolysis activity"/>
    <property type="evidence" value="ECO:0007669"/>
    <property type="project" value="RHEA"/>
</dbReference>
<dbReference type="EC" id="3.1.-.-" evidence="13"/>
<dbReference type="EC" id="5.6.2.4" evidence="13"/>
<dbReference type="PROSITE" id="PS51217">
    <property type="entry name" value="UVRD_HELICASE_CTER"/>
    <property type="match status" value="1"/>
</dbReference>
<dbReference type="AlphaFoldDB" id="A0A2T0B3A2"/>
<evidence type="ECO:0000256" key="12">
    <source>
        <dbReference type="ARBA" id="ARBA00048988"/>
    </source>
</evidence>
<accession>A0A2T0B3A2</accession>
<keyword evidence="1 13" id="KW-0540">Nuclease</keyword>
<keyword evidence="5 13" id="KW-0347">Helicase</keyword>
<dbReference type="PROSITE" id="PS51198">
    <property type="entry name" value="UVRD_HELICASE_ATP_BIND"/>
    <property type="match status" value="1"/>
</dbReference>
<dbReference type="RefSeq" id="WP_106063810.1">
    <property type="nucleotide sequence ID" value="NZ_PVXO01000047.1"/>
</dbReference>
<dbReference type="GO" id="GO:0005524">
    <property type="term" value="F:ATP binding"/>
    <property type="evidence" value="ECO:0007669"/>
    <property type="project" value="UniProtKB-UniRule"/>
</dbReference>
<evidence type="ECO:0000259" key="15">
    <source>
        <dbReference type="PROSITE" id="PS51198"/>
    </source>
</evidence>
<dbReference type="SUPFAM" id="SSF52540">
    <property type="entry name" value="P-loop containing nucleoside triphosphate hydrolases"/>
    <property type="match status" value="1"/>
</dbReference>
<dbReference type="Pfam" id="PF00580">
    <property type="entry name" value="UvrD-helicase"/>
    <property type="match status" value="1"/>
</dbReference>
<keyword evidence="7 13" id="KW-0067">ATP-binding</keyword>
<name>A0A2T0B3A2_9CLOT</name>
<dbReference type="FunFam" id="3.40.50.300:FF:001196">
    <property type="entry name" value="ATP-dependent helicase/nuclease subunit A"/>
    <property type="match status" value="1"/>
</dbReference>
<evidence type="ECO:0000256" key="3">
    <source>
        <dbReference type="ARBA" id="ARBA00022763"/>
    </source>
</evidence>
<dbReference type="InterPro" id="IPR014017">
    <property type="entry name" value="DNA_helicase_UvrD-like_C"/>
</dbReference>
<comment type="function">
    <text evidence="13">The heterodimer acts as both an ATP-dependent DNA helicase and an ATP-dependent, dual-direction single-stranded exonuclease. Recognizes the chi site generating a DNA molecule suitable for the initiation of homologous recombination. The AddA nuclease domain is required for chi fragment generation; this subunit has the helicase and 3' -&gt; 5' nuclease activities.</text>
</comment>
<dbReference type="InterPro" id="IPR011335">
    <property type="entry name" value="Restrct_endonuc-II-like"/>
</dbReference>
<evidence type="ECO:0000256" key="1">
    <source>
        <dbReference type="ARBA" id="ARBA00022722"/>
    </source>
</evidence>
<comment type="similarity">
    <text evidence="13">Belongs to the helicase family. AddA subfamily.</text>
</comment>
<dbReference type="HAMAP" id="MF_01451">
    <property type="entry name" value="AddA"/>
    <property type="match status" value="1"/>
</dbReference>
<feature type="binding site" evidence="14">
    <location>
        <begin position="25"/>
        <end position="32"/>
    </location>
    <ligand>
        <name>ATP</name>
        <dbReference type="ChEBI" id="CHEBI:30616"/>
    </ligand>
</feature>
<dbReference type="InterPro" id="IPR014152">
    <property type="entry name" value="AddA"/>
</dbReference>
<dbReference type="Gene3D" id="3.90.320.10">
    <property type="match status" value="1"/>
</dbReference>
<evidence type="ECO:0000256" key="9">
    <source>
        <dbReference type="ARBA" id="ARBA00023204"/>
    </source>
</evidence>
<dbReference type="Gene3D" id="3.40.50.300">
    <property type="entry name" value="P-loop containing nucleotide triphosphate hydrolases"/>
    <property type="match status" value="4"/>
</dbReference>